<keyword evidence="12" id="KW-1185">Reference proteome</keyword>
<dbReference type="PROSITE" id="PS50890">
    <property type="entry name" value="PUA"/>
    <property type="match status" value="1"/>
</dbReference>
<dbReference type="eggNOG" id="COG0763">
    <property type="taxonomic scope" value="Bacteria"/>
</dbReference>
<organism evidence="11 12">
    <name type="scientific">Denitrovibrio acetiphilus (strain DSM 12809 / NBRC 114555 / N2460)</name>
    <dbReference type="NCBI Taxonomy" id="522772"/>
    <lineage>
        <taxon>Bacteria</taxon>
        <taxon>Pseudomonadati</taxon>
        <taxon>Deferribacterota</taxon>
        <taxon>Deferribacteres</taxon>
        <taxon>Deferribacterales</taxon>
        <taxon>Geovibrionaceae</taxon>
        <taxon>Denitrovibrio</taxon>
    </lineage>
</organism>
<dbReference type="RefSeq" id="WP_013009631.1">
    <property type="nucleotide sequence ID" value="NC_013943.1"/>
</dbReference>
<dbReference type="Pfam" id="PF02684">
    <property type="entry name" value="LpxB"/>
    <property type="match status" value="1"/>
</dbReference>
<dbReference type="Proteomes" id="UP000002012">
    <property type="component" value="Chromosome"/>
</dbReference>
<keyword evidence="7 11" id="KW-0808">Transferase</keyword>
<protein>
    <recommendedName>
        <fullName evidence="3 10">Lipid-A-disaccharide synthase</fullName>
        <ecNumber evidence="2 10">2.4.1.182</ecNumber>
    </recommendedName>
</protein>
<accession>D4H2M5</accession>
<dbReference type="GO" id="GO:0005543">
    <property type="term" value="F:phospholipid binding"/>
    <property type="evidence" value="ECO:0007669"/>
    <property type="project" value="TreeGrafter"/>
</dbReference>
<gene>
    <name evidence="11" type="ordered locus">Dacet_0286</name>
</gene>
<dbReference type="AlphaFoldDB" id="D4H2M5"/>
<dbReference type="FunCoup" id="D4H2M5">
    <property type="interactions" value="292"/>
</dbReference>
<dbReference type="HOGENOM" id="CLU_036577_3_1_0"/>
<dbReference type="GO" id="GO:0008915">
    <property type="term" value="F:lipid-A-disaccharide synthase activity"/>
    <property type="evidence" value="ECO:0007669"/>
    <property type="project" value="UniProtKB-UniRule"/>
</dbReference>
<dbReference type="GO" id="GO:0009245">
    <property type="term" value="P:lipid A biosynthetic process"/>
    <property type="evidence" value="ECO:0007669"/>
    <property type="project" value="UniProtKB-UniRule"/>
</dbReference>
<evidence type="ECO:0000256" key="10">
    <source>
        <dbReference type="NCBIfam" id="TIGR00215"/>
    </source>
</evidence>
<dbReference type="SUPFAM" id="SSF53756">
    <property type="entry name" value="UDP-Glycosyltransferase/glycogen phosphorylase"/>
    <property type="match status" value="1"/>
</dbReference>
<dbReference type="STRING" id="522772.Dacet_0286"/>
<dbReference type="KEGG" id="dap:Dacet_0286"/>
<dbReference type="EC" id="2.4.1.182" evidence="2 10"/>
<reference evidence="11 12" key="1">
    <citation type="journal article" date="2010" name="Stand. Genomic Sci.">
        <title>Complete genome sequence of Denitrovibrio acetiphilus type strain (N2460).</title>
        <authorList>
            <person name="Kiss H."/>
            <person name="Lang E."/>
            <person name="Lapidus A."/>
            <person name="Copeland A."/>
            <person name="Nolan M."/>
            <person name="Glavina Del Rio T."/>
            <person name="Chen F."/>
            <person name="Lucas S."/>
            <person name="Tice H."/>
            <person name="Cheng J.F."/>
            <person name="Han C."/>
            <person name="Goodwin L."/>
            <person name="Pitluck S."/>
            <person name="Liolios K."/>
            <person name="Pati A."/>
            <person name="Ivanova N."/>
            <person name="Mavromatis K."/>
            <person name="Chen A."/>
            <person name="Palaniappan K."/>
            <person name="Land M."/>
            <person name="Hauser L."/>
            <person name="Chang Y.J."/>
            <person name="Jeffries C.D."/>
            <person name="Detter J.C."/>
            <person name="Brettin T."/>
            <person name="Spring S."/>
            <person name="Rohde M."/>
            <person name="Goker M."/>
            <person name="Woyke T."/>
            <person name="Bristow J."/>
            <person name="Eisen J.A."/>
            <person name="Markowitz V."/>
            <person name="Hugenholtz P."/>
            <person name="Kyrpides N.C."/>
            <person name="Klenk H.P."/>
        </authorList>
    </citation>
    <scope>NUCLEOTIDE SEQUENCE [LARGE SCALE GENOMIC DNA]</scope>
    <source>
        <strain evidence="12">DSM 12809 / NBRC 114555 / N2460</strain>
    </source>
</reference>
<evidence type="ECO:0000256" key="5">
    <source>
        <dbReference type="ARBA" id="ARBA00022556"/>
    </source>
</evidence>
<evidence type="ECO:0000256" key="6">
    <source>
        <dbReference type="ARBA" id="ARBA00022676"/>
    </source>
</evidence>
<evidence type="ECO:0000256" key="7">
    <source>
        <dbReference type="ARBA" id="ARBA00022679"/>
    </source>
</evidence>
<comment type="function">
    <text evidence="1">Condensation of UDP-2,3-diacylglucosamine and 2,3-diacylglucosamine-1-phosphate to form lipid A disaccharide, a precursor of lipid A, a phosphorylated glycolipid that anchors the lipopolysaccharide to the outer membrane of the cell.</text>
</comment>
<keyword evidence="4" id="KW-0444">Lipid biosynthesis</keyword>
<evidence type="ECO:0000256" key="8">
    <source>
        <dbReference type="ARBA" id="ARBA00023098"/>
    </source>
</evidence>
<evidence type="ECO:0000313" key="12">
    <source>
        <dbReference type="Proteomes" id="UP000002012"/>
    </source>
</evidence>
<keyword evidence="5" id="KW-0441">Lipid A biosynthesis</keyword>
<evidence type="ECO:0000256" key="3">
    <source>
        <dbReference type="ARBA" id="ARBA00020902"/>
    </source>
</evidence>
<evidence type="ECO:0000313" key="11">
    <source>
        <dbReference type="EMBL" id="ADD67086.1"/>
    </source>
</evidence>
<dbReference type="OrthoDB" id="9801642at2"/>
<dbReference type="PANTHER" id="PTHR30372:SF4">
    <property type="entry name" value="LIPID-A-DISACCHARIDE SYNTHASE, MITOCHONDRIAL-RELATED"/>
    <property type="match status" value="1"/>
</dbReference>
<dbReference type="InterPro" id="IPR003835">
    <property type="entry name" value="Glyco_trans_19"/>
</dbReference>
<dbReference type="GO" id="GO:0016020">
    <property type="term" value="C:membrane"/>
    <property type="evidence" value="ECO:0007669"/>
    <property type="project" value="GOC"/>
</dbReference>
<dbReference type="InParanoid" id="D4H2M5"/>
<proteinExistence type="predicted"/>
<dbReference type="PaxDb" id="522772-Dacet_0286"/>
<dbReference type="NCBIfam" id="TIGR00215">
    <property type="entry name" value="lpxB"/>
    <property type="match status" value="1"/>
</dbReference>
<evidence type="ECO:0000256" key="9">
    <source>
        <dbReference type="ARBA" id="ARBA00048975"/>
    </source>
</evidence>
<evidence type="ECO:0000256" key="1">
    <source>
        <dbReference type="ARBA" id="ARBA00002056"/>
    </source>
</evidence>
<comment type="catalytic activity">
    <reaction evidence="9">
        <text>a lipid X + a UDP-2-N,3-O-bis[(3R)-3-hydroxyacyl]-alpha-D-glucosamine = a lipid A disaccharide + UDP + H(+)</text>
        <dbReference type="Rhea" id="RHEA:67828"/>
        <dbReference type="ChEBI" id="CHEBI:15378"/>
        <dbReference type="ChEBI" id="CHEBI:58223"/>
        <dbReference type="ChEBI" id="CHEBI:137748"/>
        <dbReference type="ChEBI" id="CHEBI:176338"/>
        <dbReference type="ChEBI" id="CHEBI:176343"/>
        <dbReference type="EC" id="2.4.1.182"/>
    </reaction>
</comment>
<dbReference type="CAZy" id="GT19">
    <property type="family name" value="Glycosyltransferase Family 19"/>
</dbReference>
<keyword evidence="8" id="KW-0443">Lipid metabolism</keyword>
<name>D4H2M5_DENA2</name>
<sequence length="378" mass="42842">MKHLKLFIMAAEKSGDAHAGSLITALKKRFDVTLTGTGGPDLRKHGQVQLYDIKDLSVIGLDEALKKLRFLFRVKDRLIQELSENRPDAVILVDYPGFNLRFAREVQKLGIPVIFFISPTFWAWNYKRVYKLRDYCDLVLCIYPFEEEILRKEGVNAKYIGNPLKSDIKFKCADRDEFLAKGKFEPDAKIIGMLPGSRKREIESLLPVMINAAASLPEYEYVLGAAGGVDEDYIREKIKGTRIRFATGLTHDIMKYSDVLWVCSGTATLESAIVGTPLILLYKTSFLTYQLGRLLYRLKYIGMPNIIMKRAVVPELVQSDASAFNLVRYTEKIRDEYESVKSDLKEVGDFFPDTNASETAAEEINSFMEKIAVEKTAG</sequence>
<evidence type="ECO:0000256" key="2">
    <source>
        <dbReference type="ARBA" id="ARBA00012687"/>
    </source>
</evidence>
<dbReference type="PANTHER" id="PTHR30372">
    <property type="entry name" value="LIPID-A-DISACCHARIDE SYNTHASE"/>
    <property type="match status" value="1"/>
</dbReference>
<dbReference type="EMBL" id="CP001968">
    <property type="protein sequence ID" value="ADD67086.1"/>
    <property type="molecule type" value="Genomic_DNA"/>
</dbReference>
<keyword evidence="6 11" id="KW-0328">Glycosyltransferase</keyword>
<evidence type="ECO:0000256" key="4">
    <source>
        <dbReference type="ARBA" id="ARBA00022516"/>
    </source>
</evidence>